<name>A0A0D0QV66_STAGA</name>
<dbReference type="EMBL" id="BKAX01000008">
    <property type="protein sequence ID" value="GEQ06707.1"/>
    <property type="molecule type" value="Genomic_DNA"/>
</dbReference>
<dbReference type="RefSeq" id="WP_042739540.1">
    <property type="nucleotide sequence ID" value="NZ_BKAX01000008.1"/>
</dbReference>
<dbReference type="NCBIfam" id="NF009987">
    <property type="entry name" value="PRK13453.1"/>
    <property type="match status" value="1"/>
</dbReference>
<proteinExistence type="inferred from homology"/>
<evidence type="ECO:0000313" key="17">
    <source>
        <dbReference type="EMBL" id="RIL41767.1"/>
    </source>
</evidence>
<evidence type="ECO:0000256" key="12">
    <source>
        <dbReference type="ARBA" id="ARBA00037847"/>
    </source>
</evidence>
<evidence type="ECO:0000256" key="2">
    <source>
        <dbReference type="ARBA" id="ARBA00022448"/>
    </source>
</evidence>
<dbReference type="InterPro" id="IPR005864">
    <property type="entry name" value="ATP_synth_F0_bsu_bac"/>
</dbReference>
<dbReference type="GO" id="GO:0045259">
    <property type="term" value="C:proton-transporting ATP synthase complex"/>
    <property type="evidence" value="ECO:0007669"/>
    <property type="project" value="UniProtKB-KW"/>
</dbReference>
<evidence type="ECO:0000256" key="7">
    <source>
        <dbReference type="ARBA" id="ARBA00022989"/>
    </source>
</evidence>
<dbReference type="OrthoDB" id="282095at2"/>
<comment type="function">
    <text evidence="13">Component of the F(0) channel, it forms part of the peripheral stalk, linking F(1) to F(0).</text>
</comment>
<keyword evidence="8 13" id="KW-0406">Ion transport</keyword>
<feature type="transmembrane region" description="Helical" evidence="13">
    <location>
        <begin position="20"/>
        <end position="37"/>
    </location>
</feature>
<keyword evidence="6 13" id="KW-0375">Hydrogen ion transport</keyword>
<evidence type="ECO:0000256" key="5">
    <source>
        <dbReference type="ARBA" id="ARBA00022692"/>
    </source>
</evidence>
<keyword evidence="10 13" id="KW-0066">ATP synthesis</keyword>
<keyword evidence="2 13" id="KW-0813">Transport</keyword>
<evidence type="ECO:0000256" key="15">
    <source>
        <dbReference type="SAM" id="Coils"/>
    </source>
</evidence>
<comment type="function">
    <text evidence="11 13">F(1)F(0) ATP synthase produces ATP from ADP in the presence of a proton or sodium gradient. F-type ATPases consist of two structural domains, F(1) containing the extramembraneous catalytic core and F(0) containing the membrane proton channel, linked together by a central stalk and a peripheral stalk. During catalysis, ATP synthesis in the catalytic domain of F(1) is coupled via a rotary mechanism of the central stalk subunits to proton translocation.</text>
</comment>
<evidence type="ECO:0000313" key="18">
    <source>
        <dbReference type="Proteomes" id="UP000283576"/>
    </source>
</evidence>
<dbReference type="GeneID" id="93844611"/>
<keyword evidence="5 13" id="KW-0812">Transmembrane</keyword>
<keyword evidence="15" id="KW-0175">Coiled coil</keyword>
<dbReference type="InterPro" id="IPR002146">
    <property type="entry name" value="ATP_synth_b/b'su_bac/chlpt"/>
</dbReference>
<dbReference type="GO" id="GO:0046933">
    <property type="term" value="F:proton-transporting ATP synthase activity, rotational mechanism"/>
    <property type="evidence" value="ECO:0007669"/>
    <property type="project" value="UniProtKB-UniRule"/>
</dbReference>
<keyword evidence="4 13" id="KW-0138">CF(0)</keyword>
<evidence type="ECO:0000256" key="3">
    <source>
        <dbReference type="ARBA" id="ARBA00022475"/>
    </source>
</evidence>
<evidence type="ECO:0000256" key="6">
    <source>
        <dbReference type="ARBA" id="ARBA00022781"/>
    </source>
</evidence>
<dbReference type="NCBIfam" id="TIGR01144">
    <property type="entry name" value="ATP_synt_b"/>
    <property type="match status" value="1"/>
</dbReference>
<reference evidence="17 18" key="1">
    <citation type="journal article" date="2016" name="Front. Microbiol.">
        <title>Comprehensive Phylogenetic Analysis of Bovine Non-aureus Staphylococci Species Based on Whole-Genome Sequencing.</title>
        <authorList>
            <person name="Naushad S."/>
            <person name="Barkema H.W."/>
            <person name="Luby C."/>
            <person name="Condas L.A."/>
            <person name="Nobrega D.B."/>
            <person name="Carson D.A."/>
            <person name="De Buck J."/>
        </authorList>
    </citation>
    <scope>NUCLEOTIDE SEQUENCE [LARGE SCALE GENOMIC DNA]</scope>
    <source>
        <strain evidence="17 18">SNUC 1388</strain>
    </source>
</reference>
<evidence type="ECO:0000256" key="10">
    <source>
        <dbReference type="ARBA" id="ARBA00023310"/>
    </source>
</evidence>
<dbReference type="GO" id="GO:0012505">
    <property type="term" value="C:endomembrane system"/>
    <property type="evidence" value="ECO:0007669"/>
    <property type="project" value="UniProtKB-SubCell"/>
</dbReference>
<dbReference type="Proteomes" id="UP000283576">
    <property type="component" value="Unassembled WGS sequence"/>
</dbReference>
<dbReference type="EMBL" id="QXRZ01000008">
    <property type="protein sequence ID" value="RIL41767.1"/>
    <property type="molecule type" value="Genomic_DNA"/>
</dbReference>
<dbReference type="InterPro" id="IPR050059">
    <property type="entry name" value="ATP_synthase_B_chain"/>
</dbReference>
<comment type="caution">
    <text evidence="17">The sequence shown here is derived from an EMBL/GenBank/DDBJ whole genome shotgun (WGS) entry which is preliminary data.</text>
</comment>
<keyword evidence="7 13" id="KW-1133">Transmembrane helix</keyword>
<evidence type="ECO:0000256" key="8">
    <source>
        <dbReference type="ARBA" id="ARBA00023065"/>
    </source>
</evidence>
<reference evidence="16 19" key="2">
    <citation type="submission" date="2019-07" db="EMBL/GenBank/DDBJ databases">
        <title>Whole genome shotgun sequence of Staphylococcus gallinarum NBRC 109767.</title>
        <authorList>
            <person name="Hosoyama A."/>
            <person name="Uohara A."/>
            <person name="Ohji S."/>
            <person name="Ichikawa N."/>
        </authorList>
    </citation>
    <scope>NUCLEOTIDE SEQUENCE [LARGE SCALE GENOMIC DNA]</scope>
    <source>
        <strain evidence="16 19">NBRC 109767</strain>
    </source>
</reference>
<dbReference type="CDD" id="cd06503">
    <property type="entry name" value="ATP-synt_Fo_b"/>
    <property type="match status" value="1"/>
</dbReference>
<accession>A0A0D0QV66</accession>
<evidence type="ECO:0000256" key="1">
    <source>
        <dbReference type="ARBA" id="ARBA00005513"/>
    </source>
</evidence>
<keyword evidence="3 13" id="KW-1003">Cell membrane</keyword>
<keyword evidence="9 13" id="KW-0472">Membrane</keyword>
<dbReference type="PANTHER" id="PTHR33445">
    <property type="entry name" value="ATP SYNTHASE SUBUNIT B', CHLOROPLASTIC"/>
    <property type="match status" value="1"/>
</dbReference>
<evidence type="ECO:0000313" key="19">
    <source>
        <dbReference type="Proteomes" id="UP000321057"/>
    </source>
</evidence>
<evidence type="ECO:0000256" key="4">
    <source>
        <dbReference type="ARBA" id="ARBA00022547"/>
    </source>
</evidence>
<dbReference type="AlphaFoldDB" id="A0A0D0QV66"/>
<dbReference type="Pfam" id="PF00430">
    <property type="entry name" value="ATP-synt_B"/>
    <property type="match status" value="1"/>
</dbReference>
<organism evidence="17 18">
    <name type="scientific">Staphylococcus gallinarum</name>
    <dbReference type="NCBI Taxonomy" id="1293"/>
    <lineage>
        <taxon>Bacteria</taxon>
        <taxon>Bacillati</taxon>
        <taxon>Bacillota</taxon>
        <taxon>Bacilli</taxon>
        <taxon>Bacillales</taxon>
        <taxon>Staphylococcaceae</taxon>
        <taxon>Staphylococcus</taxon>
    </lineage>
</organism>
<gene>
    <name evidence="13 16" type="primary">atpF</name>
    <name evidence="17" type="ORF">BUZ01_11440</name>
    <name evidence="16" type="ORF">SGA02_25350</name>
</gene>
<evidence type="ECO:0000256" key="11">
    <source>
        <dbReference type="ARBA" id="ARBA00025198"/>
    </source>
</evidence>
<sequence length="175" mass="19752">MTATTNMFVLGATEATGVQWGTIIVTAITFLVLLALLKKFAWGPLKEVMDQRERDINKDIDDAEQAKLNAQKLEAQNKQTLKETQEEVHKILEESKIQARKQHEEIIHEANIRANGMIETAQNEINSQKERAIADINNQVSELSVLIASKVLQKEISEQDQKALVEKYIKEAGDK</sequence>
<evidence type="ECO:0000256" key="13">
    <source>
        <dbReference type="HAMAP-Rule" id="MF_01398"/>
    </source>
</evidence>
<evidence type="ECO:0000256" key="9">
    <source>
        <dbReference type="ARBA" id="ARBA00023136"/>
    </source>
</evidence>
<dbReference type="GO" id="GO:0005886">
    <property type="term" value="C:plasma membrane"/>
    <property type="evidence" value="ECO:0007669"/>
    <property type="project" value="UniProtKB-SubCell"/>
</dbReference>
<dbReference type="SUPFAM" id="SSF81573">
    <property type="entry name" value="F1F0 ATP synthase subunit B, membrane domain"/>
    <property type="match status" value="1"/>
</dbReference>
<dbReference type="PANTHER" id="PTHR33445:SF1">
    <property type="entry name" value="ATP SYNTHASE SUBUNIT B"/>
    <property type="match status" value="1"/>
</dbReference>
<dbReference type="Proteomes" id="UP000321057">
    <property type="component" value="Unassembled WGS sequence"/>
</dbReference>
<comment type="subunit">
    <text evidence="13">F-type ATPases have 2 components, F(1) - the catalytic core - and F(0) - the membrane proton channel. F(1) has five subunits: alpha(3), beta(3), gamma(1), delta(1), epsilon(1). F(0) has three main subunits: a(1), b(2) and c(10-14). The alpha and beta chains form an alternating ring which encloses part of the gamma chain. F(1) is attached to F(0) by a central stalk formed by the gamma and epsilon chains, while a peripheral stalk is formed by the delta and b chains.</text>
</comment>
<dbReference type="InterPro" id="IPR028987">
    <property type="entry name" value="ATP_synth_B-like_membr_sf"/>
</dbReference>
<evidence type="ECO:0000256" key="14">
    <source>
        <dbReference type="RuleBase" id="RU003848"/>
    </source>
</evidence>
<dbReference type="GO" id="GO:0046961">
    <property type="term" value="F:proton-transporting ATPase activity, rotational mechanism"/>
    <property type="evidence" value="ECO:0007669"/>
    <property type="project" value="TreeGrafter"/>
</dbReference>
<keyword evidence="19" id="KW-1185">Reference proteome</keyword>
<evidence type="ECO:0000313" key="16">
    <source>
        <dbReference type="EMBL" id="GEQ06707.1"/>
    </source>
</evidence>
<comment type="similarity">
    <text evidence="1 13 14">Belongs to the ATPase B chain family.</text>
</comment>
<protein>
    <recommendedName>
        <fullName evidence="13">ATP synthase subunit b</fullName>
    </recommendedName>
    <alternativeName>
        <fullName evidence="13">ATP synthase F(0) sector subunit b</fullName>
    </alternativeName>
    <alternativeName>
        <fullName evidence="13">ATPase subunit I</fullName>
    </alternativeName>
    <alternativeName>
        <fullName evidence="13">F-type ATPase subunit b</fullName>
        <shortName evidence="13">F-ATPase subunit b</shortName>
    </alternativeName>
</protein>
<comment type="subcellular location">
    <subcellularLocation>
        <location evidence="13">Cell membrane</location>
        <topology evidence="13">Single-pass membrane protein</topology>
    </subcellularLocation>
    <subcellularLocation>
        <location evidence="12">Endomembrane system</location>
        <topology evidence="12">Single-pass membrane protein</topology>
    </subcellularLocation>
</comment>
<dbReference type="HAMAP" id="MF_01398">
    <property type="entry name" value="ATP_synth_b_bprime"/>
    <property type="match status" value="1"/>
</dbReference>
<feature type="coiled-coil region" evidence="15">
    <location>
        <begin position="56"/>
        <end position="83"/>
    </location>
</feature>